<evidence type="ECO:0008006" key="4">
    <source>
        <dbReference type="Google" id="ProtNLM"/>
    </source>
</evidence>
<name>A0A9P8CVM5_MORAP</name>
<organism evidence="2 3">
    <name type="scientific">Mortierella alpina</name>
    <name type="common">Oleaginous fungus</name>
    <name type="synonym">Mortierella renispora</name>
    <dbReference type="NCBI Taxonomy" id="64518"/>
    <lineage>
        <taxon>Eukaryota</taxon>
        <taxon>Fungi</taxon>
        <taxon>Fungi incertae sedis</taxon>
        <taxon>Mucoromycota</taxon>
        <taxon>Mortierellomycotina</taxon>
        <taxon>Mortierellomycetes</taxon>
        <taxon>Mortierellales</taxon>
        <taxon>Mortierellaceae</taxon>
        <taxon>Mortierella</taxon>
    </lineage>
</organism>
<dbReference type="PANTHER" id="PTHR13318">
    <property type="entry name" value="PARTNER OF PAIRED, ISOFORM B-RELATED"/>
    <property type="match status" value="1"/>
</dbReference>
<reference evidence="2" key="1">
    <citation type="submission" date="2021-07" db="EMBL/GenBank/DDBJ databases">
        <title>Draft genome of Mortierella alpina, strain LL118, isolated from an aspen leaf litter sample.</title>
        <authorList>
            <person name="Yang S."/>
            <person name="Vinatzer B.A."/>
        </authorList>
    </citation>
    <scope>NUCLEOTIDE SEQUENCE</scope>
    <source>
        <strain evidence="2">LL118</strain>
    </source>
</reference>
<dbReference type="InterPro" id="IPR001611">
    <property type="entry name" value="Leu-rich_rpt"/>
</dbReference>
<evidence type="ECO:0000313" key="2">
    <source>
        <dbReference type="EMBL" id="KAG9322118.1"/>
    </source>
</evidence>
<dbReference type="Gene3D" id="3.80.10.10">
    <property type="entry name" value="Ribonuclease Inhibitor"/>
    <property type="match status" value="2"/>
</dbReference>
<comment type="caution">
    <text evidence="2">The sequence shown here is derived from an EMBL/GenBank/DDBJ whole genome shotgun (WGS) entry which is preliminary data.</text>
</comment>
<dbReference type="InterPro" id="IPR006553">
    <property type="entry name" value="Leu-rich_rpt_Cys-con_subtyp"/>
</dbReference>
<evidence type="ECO:0000256" key="1">
    <source>
        <dbReference type="SAM" id="MobiDB-lite"/>
    </source>
</evidence>
<dbReference type="Pfam" id="PF13516">
    <property type="entry name" value="LRR_6"/>
    <property type="match status" value="2"/>
</dbReference>
<dbReference type="AlphaFoldDB" id="A0A9P8CVM5"/>
<gene>
    <name evidence="2" type="ORF">KVV02_001010</name>
</gene>
<dbReference type="EMBL" id="JAIFTL010000165">
    <property type="protein sequence ID" value="KAG9322118.1"/>
    <property type="molecule type" value="Genomic_DNA"/>
</dbReference>
<dbReference type="Proteomes" id="UP000717515">
    <property type="component" value="Unassembled WGS sequence"/>
</dbReference>
<dbReference type="SMART" id="SM00367">
    <property type="entry name" value="LRR_CC"/>
    <property type="match status" value="5"/>
</dbReference>
<feature type="region of interest" description="Disordered" evidence="1">
    <location>
        <begin position="429"/>
        <end position="454"/>
    </location>
</feature>
<evidence type="ECO:0000313" key="3">
    <source>
        <dbReference type="Proteomes" id="UP000717515"/>
    </source>
</evidence>
<dbReference type="SUPFAM" id="SSF52047">
    <property type="entry name" value="RNI-like"/>
    <property type="match status" value="1"/>
</dbReference>
<feature type="region of interest" description="Disordered" evidence="1">
    <location>
        <begin position="203"/>
        <end position="227"/>
    </location>
</feature>
<sequence>MEILRLVLSYRHILQPFDLATTSLVSQTWYLYSSEALWQEVELNGESLTDLHYEDLFKQLTKHGHFTRTLVLKECDSDRPRFNALLPTMPNLQAILVDRAMLYNRASPTVLISLEQYSCFSSLRYLSLPFISNSGSGIESLLKICASAYEAQHLDLVDSEIDDAALAAIALSCPKLKSLDLSRNEMISFREFLSPASLDATTDMQTESRAQANGPSAHTQGGATNDPFSSSTVAHLSSVVSTPYSSKCLQQQQQQQQQQHTSLQVHYQLPLLVSGHTQQCPARSTLLEEDVPFMHLEELSLVFCFGIANAEFQTLFRSFRHKSLRSLNLQFTNIEDSALETLATSLHLPTLSKGNACGGLNSINLNYCNRITARGIQVLVEGCPQLHELEFLSCDLVSAECFRGQRPWVCTKLRRLEFTFHPRVLFTRPQQDEEEVQAVHERESDGEHEEGENVEVHGQEYAESGDIPSQATHPDQLQLVQSKTLSRGLPQPEEQQQDQIDTSYLHNVHQQLLLLLQQQLPQQEPQGHDQQEHCNASIMRTINKQDLWSYEQESVQSDYHAMFKQLKRLKALRSLHIYNSPALNSSANPGDPYQEGAAAPWMPDGAFFIGGPPVDTTSAQASDALEETLTDGASSNSPSFLGFQGAEEGTSSIGVHRAAVASPVHPFSLRTGLRALERLTQLESLTLYERSNIPFGSAEARWISKAFPQLSLLQLRGAIEISDTVLGRLTAKRPDLK</sequence>
<feature type="non-terminal residue" evidence="2">
    <location>
        <position position="1"/>
    </location>
</feature>
<dbReference type="InterPro" id="IPR032675">
    <property type="entry name" value="LRR_dom_sf"/>
</dbReference>
<dbReference type="GO" id="GO:0031146">
    <property type="term" value="P:SCF-dependent proteasomal ubiquitin-dependent protein catabolic process"/>
    <property type="evidence" value="ECO:0007669"/>
    <property type="project" value="TreeGrafter"/>
</dbReference>
<proteinExistence type="predicted"/>
<protein>
    <recommendedName>
        <fullName evidence="4">F-box domain-containing protein</fullName>
    </recommendedName>
</protein>
<dbReference type="GO" id="GO:0019005">
    <property type="term" value="C:SCF ubiquitin ligase complex"/>
    <property type="evidence" value="ECO:0007669"/>
    <property type="project" value="TreeGrafter"/>
</dbReference>
<accession>A0A9P8CVM5</accession>